<evidence type="ECO:0000256" key="1">
    <source>
        <dbReference type="ARBA" id="ARBA00004123"/>
    </source>
</evidence>
<comment type="subcellular location">
    <subcellularLocation>
        <location evidence="1">Nucleus</location>
    </subcellularLocation>
</comment>
<gene>
    <name evidence="3" type="primary">DIB1</name>
    <name evidence="3" type="ORF">TCON_0089</name>
</gene>
<name>A0ABQ7I2M1_9MICR</name>
<dbReference type="Pfam" id="PF02966">
    <property type="entry name" value="DIM1"/>
    <property type="match status" value="1"/>
</dbReference>
<dbReference type="Proteomes" id="UP001516464">
    <property type="component" value="Unassembled WGS sequence"/>
</dbReference>
<evidence type="ECO:0000256" key="2">
    <source>
        <dbReference type="ARBA" id="ARBA00023242"/>
    </source>
</evidence>
<dbReference type="PANTHER" id="PTHR12052:SF5">
    <property type="entry name" value="THIOREDOXIN-LIKE PROTEIN 4A"/>
    <property type="match status" value="1"/>
</dbReference>
<comment type="caution">
    <text evidence="3">The sequence shown here is derived from an EMBL/GenBank/DDBJ whole genome shotgun (WGS) entry which is preliminary data.</text>
</comment>
<organism evidence="3 4">
    <name type="scientific">Astathelohania contejeani</name>
    <dbReference type="NCBI Taxonomy" id="164912"/>
    <lineage>
        <taxon>Eukaryota</taxon>
        <taxon>Fungi</taxon>
        <taxon>Fungi incertae sedis</taxon>
        <taxon>Microsporidia</taxon>
        <taxon>Astathelohaniidae</taxon>
        <taxon>Astathelohania</taxon>
    </lineage>
</organism>
<evidence type="ECO:0000313" key="4">
    <source>
        <dbReference type="Proteomes" id="UP001516464"/>
    </source>
</evidence>
<proteinExistence type="predicted"/>
<dbReference type="InterPro" id="IPR004123">
    <property type="entry name" value="Dim1"/>
</dbReference>
<reference evidence="3 4" key="1">
    <citation type="submission" date="2019-01" db="EMBL/GenBank/DDBJ databases">
        <title>Genomes sequencing and comparative genomics of infectious freshwater microsporidia, Cucumispora dikerogammari and Thelohania contejeani.</title>
        <authorList>
            <person name="Cormier A."/>
            <person name="Giraud I."/>
            <person name="Wattier R."/>
            <person name="Teixeira M."/>
            <person name="Grandjean F."/>
            <person name="Rigaud T."/>
            <person name="Cordaux R."/>
        </authorList>
    </citation>
    <scope>NUCLEOTIDE SEQUENCE [LARGE SCALE GENOMIC DNA]</scope>
    <source>
        <strain evidence="3">T1</strain>
        <tissue evidence="3">Spores</tissue>
    </source>
</reference>
<keyword evidence="4" id="KW-1185">Reference proteome</keyword>
<dbReference type="PANTHER" id="PTHR12052">
    <property type="entry name" value="THIOREDOXIN-LIKE PROTEN 4A, 4B"/>
    <property type="match status" value="1"/>
</dbReference>
<dbReference type="SMART" id="SM01410">
    <property type="entry name" value="DIM1"/>
    <property type="match status" value="1"/>
</dbReference>
<dbReference type="EMBL" id="SBIQ01000003">
    <property type="protein sequence ID" value="KAF7684720.1"/>
    <property type="molecule type" value="Genomic_DNA"/>
</dbReference>
<keyword evidence="2" id="KW-0539">Nucleus</keyword>
<dbReference type="Gene3D" id="3.40.30.10">
    <property type="entry name" value="Glutaredoxin"/>
    <property type="match status" value="1"/>
</dbReference>
<evidence type="ECO:0000313" key="3">
    <source>
        <dbReference type="EMBL" id="KAF7684720.1"/>
    </source>
</evidence>
<accession>A0ABQ7I2M1</accession>
<sequence length="134" mass="15144">MLNNLSTEFDLQFTIKNEKNKLLAIRVGNPNHSSSLILDSLLLECLRPLSRYVSIYTYNKPFITDISDEPLNGIICFYNGKHIKIDCSTGNNNTIDFVLNDKKELIDLLTLAYKGGVKGKGLVVSPVKYYLNKK</sequence>
<protein>
    <submittedName>
        <fullName evidence="3">Spliceosomal protein DIB1</fullName>
    </submittedName>
</protein>